<dbReference type="EMBL" id="CAVMJV010000110">
    <property type="protein sequence ID" value="CAK5101753.1"/>
    <property type="molecule type" value="Genomic_DNA"/>
</dbReference>
<proteinExistence type="predicted"/>
<reference evidence="1" key="1">
    <citation type="submission" date="2023-11" db="EMBL/GenBank/DDBJ databases">
        <authorList>
            <person name="Poullet M."/>
        </authorList>
    </citation>
    <scope>NUCLEOTIDE SEQUENCE</scope>
    <source>
        <strain evidence="1">E1834</strain>
    </source>
</reference>
<sequence>MIAFLDWISAFLNRRSREHRYVAYVLNKEKEHLKEMMSNELYDGQISSSDLRERWESHNMHIVSSEEDIKRLENEAHDRWAERNVFARFINAVGNCICAHTDVICYAFAVFVHGKTAGLLTLPLPALVFFWGTLANPRPSKFFWVTMIIWTELVIVVKFAFQFGFWDWNSIAEEAKNSHKIYKLQYIFGVQRVEYFAVTDVALLIALFFHRYMLRKLGLWRDANSDRLLAYTPQILNNNDNKNNLSSTSSSNEQSPNKKKGRTQNGSTATETSAITTTSISDDQINLEEIDIESGQKPTATTTTPAAEPVLAENSKPPSPPSKIVHLSLIYPKFRYICDFYPLMFFLDIFCMLIIAFGYSSFGEGGTGDVVSDIKSNRIPITLVVIILVQSLMIVLDRGLYLRKAVVAKLIYHLLTLIIVHVWIFFILPLFTQKEAYTNGVARFLYYIKCIYFLISAWQIRNGYPSLCIGNLLTHSYGLINMVLFKMFVFFLKFFLNFLFWGHWLDILNFFEF</sequence>
<protein>
    <submittedName>
        <fullName evidence="1">Uncharacterized protein</fullName>
    </submittedName>
</protein>
<organism evidence="1 2">
    <name type="scientific">Meloidogyne enterolobii</name>
    <name type="common">Root-knot nematode worm</name>
    <name type="synonym">Meloidogyne mayaguensis</name>
    <dbReference type="NCBI Taxonomy" id="390850"/>
    <lineage>
        <taxon>Eukaryota</taxon>
        <taxon>Metazoa</taxon>
        <taxon>Ecdysozoa</taxon>
        <taxon>Nematoda</taxon>
        <taxon>Chromadorea</taxon>
        <taxon>Rhabditida</taxon>
        <taxon>Tylenchina</taxon>
        <taxon>Tylenchomorpha</taxon>
        <taxon>Tylenchoidea</taxon>
        <taxon>Meloidogynidae</taxon>
        <taxon>Meloidogyninae</taxon>
        <taxon>Meloidogyne</taxon>
    </lineage>
</organism>
<name>A0ACB1ARX3_MELEN</name>
<dbReference type="Proteomes" id="UP001497535">
    <property type="component" value="Unassembled WGS sequence"/>
</dbReference>
<gene>
    <name evidence="1" type="ORF">MENTE1834_LOCUS42366</name>
</gene>
<accession>A0ACB1ARX3</accession>
<evidence type="ECO:0000313" key="1">
    <source>
        <dbReference type="EMBL" id="CAK5101753.1"/>
    </source>
</evidence>
<evidence type="ECO:0000313" key="2">
    <source>
        <dbReference type="Proteomes" id="UP001497535"/>
    </source>
</evidence>
<comment type="caution">
    <text evidence="1">The sequence shown here is derived from an EMBL/GenBank/DDBJ whole genome shotgun (WGS) entry which is preliminary data.</text>
</comment>
<keyword evidence="2" id="KW-1185">Reference proteome</keyword>